<evidence type="ECO:0000313" key="3">
    <source>
        <dbReference type="Proteomes" id="UP000006671"/>
    </source>
</evidence>
<dbReference type="Proteomes" id="UP000006671">
    <property type="component" value="Unassembled WGS sequence"/>
</dbReference>
<dbReference type="VEuPathDB" id="AmoebaDB:NAEGRDRAFT_66822"/>
<proteinExistence type="predicted"/>
<sequence length="123" mass="13889">MSRSLFLTSRTCLIALVAVLLVSSFLSETVIGFECNQVDCPPGYDYCACRGFTCSCSRYPQQQANMVEKKIPVRERSCGTEVCGENCYCNGYEFKCVCPFEKADTYENVAENELFDAIYDEEE</sequence>
<dbReference type="AlphaFoldDB" id="D2VDF3"/>
<keyword evidence="1" id="KW-0732">Signal</keyword>
<dbReference type="GeneID" id="8849068"/>
<dbReference type="EMBL" id="GG738864">
    <property type="protein sequence ID" value="EFC45132.1"/>
    <property type="molecule type" value="Genomic_DNA"/>
</dbReference>
<dbReference type="RefSeq" id="XP_002677876.1">
    <property type="nucleotide sequence ID" value="XM_002677830.1"/>
</dbReference>
<reference evidence="2 3" key="1">
    <citation type="journal article" date="2010" name="Cell">
        <title>The genome of Naegleria gruberi illuminates early eukaryotic versatility.</title>
        <authorList>
            <person name="Fritz-Laylin L.K."/>
            <person name="Prochnik S.E."/>
            <person name="Ginger M.L."/>
            <person name="Dacks J.B."/>
            <person name="Carpenter M.L."/>
            <person name="Field M.C."/>
            <person name="Kuo A."/>
            <person name="Paredez A."/>
            <person name="Chapman J."/>
            <person name="Pham J."/>
            <person name="Shu S."/>
            <person name="Neupane R."/>
            <person name="Cipriano M."/>
            <person name="Mancuso J."/>
            <person name="Tu H."/>
            <person name="Salamov A."/>
            <person name="Lindquist E."/>
            <person name="Shapiro H."/>
            <person name="Lucas S."/>
            <person name="Grigoriev I.V."/>
            <person name="Cande W.Z."/>
            <person name="Fulton C."/>
            <person name="Rokhsar D.S."/>
            <person name="Dawson S.C."/>
        </authorList>
    </citation>
    <scope>NUCLEOTIDE SEQUENCE [LARGE SCALE GENOMIC DNA]</scope>
    <source>
        <strain evidence="2 3">NEG-M</strain>
    </source>
</reference>
<keyword evidence="3" id="KW-1185">Reference proteome</keyword>
<accession>D2VDF3</accession>
<feature type="chain" id="PRO_5003038460" evidence="1">
    <location>
        <begin position="33"/>
        <end position="123"/>
    </location>
</feature>
<dbReference type="KEGG" id="ngr:NAEGRDRAFT_66822"/>
<feature type="signal peptide" evidence="1">
    <location>
        <begin position="1"/>
        <end position="32"/>
    </location>
</feature>
<organism evidence="3">
    <name type="scientific">Naegleria gruberi</name>
    <name type="common">Amoeba</name>
    <dbReference type="NCBI Taxonomy" id="5762"/>
    <lineage>
        <taxon>Eukaryota</taxon>
        <taxon>Discoba</taxon>
        <taxon>Heterolobosea</taxon>
        <taxon>Tetramitia</taxon>
        <taxon>Eutetramitia</taxon>
        <taxon>Vahlkampfiidae</taxon>
        <taxon>Naegleria</taxon>
    </lineage>
</organism>
<evidence type="ECO:0000313" key="2">
    <source>
        <dbReference type="EMBL" id="EFC45132.1"/>
    </source>
</evidence>
<dbReference type="InParanoid" id="D2VDF3"/>
<protein>
    <submittedName>
        <fullName evidence="2">Predicted protein</fullName>
    </submittedName>
</protein>
<evidence type="ECO:0000256" key="1">
    <source>
        <dbReference type="SAM" id="SignalP"/>
    </source>
</evidence>
<name>D2VDF3_NAEGR</name>
<gene>
    <name evidence="2" type="ORF">NAEGRDRAFT_66822</name>
</gene>